<accession>A0A8C3ER16</accession>
<name>A0A8C3ER16_CORMO</name>
<keyword evidence="3" id="KW-1185">Reference proteome</keyword>
<reference evidence="2" key="3">
    <citation type="submission" date="2025-09" db="UniProtKB">
        <authorList>
            <consortium name="Ensembl"/>
        </authorList>
    </citation>
    <scope>IDENTIFICATION</scope>
</reference>
<organism evidence="2 3">
    <name type="scientific">Corvus moneduloides</name>
    <name type="common">New Caledonian crow</name>
    <dbReference type="NCBI Taxonomy" id="1196302"/>
    <lineage>
        <taxon>Eukaryota</taxon>
        <taxon>Metazoa</taxon>
        <taxon>Chordata</taxon>
        <taxon>Craniata</taxon>
        <taxon>Vertebrata</taxon>
        <taxon>Euteleostomi</taxon>
        <taxon>Archelosauria</taxon>
        <taxon>Archosauria</taxon>
        <taxon>Dinosauria</taxon>
        <taxon>Saurischia</taxon>
        <taxon>Theropoda</taxon>
        <taxon>Coelurosauria</taxon>
        <taxon>Aves</taxon>
        <taxon>Neognathae</taxon>
        <taxon>Neoaves</taxon>
        <taxon>Telluraves</taxon>
        <taxon>Australaves</taxon>
        <taxon>Passeriformes</taxon>
        <taxon>Corvoidea</taxon>
        <taxon>Corvidae</taxon>
        <taxon>Corvus</taxon>
    </lineage>
</organism>
<proteinExistence type="predicted"/>
<dbReference type="Ensembl" id="ENSCMUT00000026521.2">
    <property type="protein sequence ID" value="ENSCMUP00000024683.1"/>
    <property type="gene ID" value="ENSCMUG00000015045.2"/>
</dbReference>
<dbReference type="Proteomes" id="UP000694553">
    <property type="component" value="Unassembled WGS sequence"/>
</dbReference>
<feature type="region of interest" description="Disordered" evidence="1">
    <location>
        <begin position="1"/>
        <end position="65"/>
    </location>
</feature>
<reference evidence="3" key="1">
    <citation type="submission" date="2019-10" db="EMBL/GenBank/DDBJ databases">
        <title>Corvus moneduloides (New Caledonian crow) genome, bCorMon1, primary haplotype.</title>
        <authorList>
            <person name="Rutz C."/>
            <person name="Fungtammasan C."/>
            <person name="Mountcastle J."/>
            <person name="Formenti G."/>
            <person name="Chow W."/>
            <person name="Howe K."/>
            <person name="Steele M.P."/>
            <person name="Fernandes J."/>
            <person name="Gilbert M.T.P."/>
            <person name="Fedrigo O."/>
            <person name="Jarvis E.D."/>
            <person name="Gemmell N."/>
        </authorList>
    </citation>
    <scope>NUCLEOTIDE SEQUENCE [LARGE SCALE GENOMIC DNA]</scope>
</reference>
<reference evidence="2" key="2">
    <citation type="submission" date="2025-08" db="UniProtKB">
        <authorList>
            <consortium name="Ensembl"/>
        </authorList>
    </citation>
    <scope>IDENTIFICATION</scope>
</reference>
<feature type="compositionally biased region" description="Low complexity" evidence="1">
    <location>
        <begin position="32"/>
        <end position="41"/>
    </location>
</feature>
<evidence type="ECO:0000256" key="1">
    <source>
        <dbReference type="SAM" id="MobiDB-lite"/>
    </source>
</evidence>
<evidence type="ECO:0000313" key="2">
    <source>
        <dbReference type="Ensembl" id="ENSCMUP00000024683.1"/>
    </source>
</evidence>
<evidence type="ECO:0000313" key="3">
    <source>
        <dbReference type="Proteomes" id="UP000694553"/>
    </source>
</evidence>
<protein>
    <submittedName>
        <fullName evidence="2">Uncharacterized protein</fullName>
    </submittedName>
</protein>
<dbReference type="AlphaFoldDB" id="A0A8C3ER16"/>
<sequence>GAAEGEPGAERGGLHTNHLGGGAGWQRRARWRAPVVPAAGEAEPDGSLEPRSSGLPCAVPSGRPS</sequence>